<dbReference type="EMBL" id="VFJC01000027">
    <property type="protein sequence ID" value="KAB5523737.1"/>
    <property type="molecule type" value="Genomic_DNA"/>
</dbReference>
<feature type="domain" description="Pyrin" evidence="2">
    <location>
        <begin position="1"/>
        <end position="90"/>
    </location>
</feature>
<reference evidence="3 4" key="1">
    <citation type="submission" date="2019-06" db="EMBL/GenBank/DDBJ databases">
        <title>A chromosome-scale genome assembly of the striped catfish, Pangasianodon hypophthalmus.</title>
        <authorList>
            <person name="Wen M."/>
            <person name="Zahm M."/>
            <person name="Roques C."/>
            <person name="Cabau C."/>
            <person name="Klopp C."/>
            <person name="Donnadieu C."/>
            <person name="Jouanno E."/>
            <person name="Avarre J.-C."/>
            <person name="Campet M."/>
            <person name="Ha T.T.T."/>
            <person name="Dugue R."/>
            <person name="Lampietro C."/>
            <person name="Louis A."/>
            <person name="Herpin A."/>
            <person name="Echchiki A."/>
            <person name="Berthelot C."/>
            <person name="Parey E."/>
            <person name="Roest-Crollius H."/>
            <person name="Braasch I."/>
            <person name="Postlethwait J."/>
            <person name="Bobe J."/>
            <person name="Montfort J."/>
            <person name="Bouchez O."/>
            <person name="Begum T."/>
            <person name="Schartl M."/>
            <person name="Guiguen Y."/>
        </authorList>
    </citation>
    <scope>NUCLEOTIDE SEQUENCE [LARGE SCALE GENOMIC DNA]</scope>
    <source>
        <strain evidence="3 4">Indonesia</strain>
        <tissue evidence="3">Blood</tissue>
    </source>
</reference>
<accession>A0A5N5K998</accession>
<protein>
    <recommendedName>
        <fullName evidence="2">Pyrin domain-containing protein</fullName>
    </recommendedName>
</protein>
<dbReference type="Gene3D" id="1.10.533.10">
    <property type="entry name" value="Death Domain, Fas"/>
    <property type="match status" value="1"/>
</dbReference>
<feature type="region of interest" description="Disordered" evidence="1">
    <location>
        <begin position="87"/>
        <end position="154"/>
    </location>
</feature>
<feature type="compositionally biased region" description="Low complexity" evidence="1">
    <location>
        <begin position="97"/>
        <end position="125"/>
    </location>
</feature>
<evidence type="ECO:0000313" key="3">
    <source>
        <dbReference type="EMBL" id="KAB5523737.1"/>
    </source>
</evidence>
<keyword evidence="4" id="KW-1185">Reference proteome</keyword>
<dbReference type="SUPFAM" id="SSF47986">
    <property type="entry name" value="DEATH domain"/>
    <property type="match status" value="1"/>
</dbReference>
<dbReference type="InterPro" id="IPR011029">
    <property type="entry name" value="DEATH-like_dom_sf"/>
</dbReference>
<name>A0A5N5K998_PANHP</name>
<dbReference type="AlphaFoldDB" id="A0A5N5K998"/>
<dbReference type="Pfam" id="PF02758">
    <property type="entry name" value="PYRIN"/>
    <property type="match status" value="1"/>
</dbReference>
<dbReference type="SMART" id="SM01289">
    <property type="entry name" value="PYRIN"/>
    <property type="match status" value="1"/>
</dbReference>
<comment type="caution">
    <text evidence="3">The sequence shown here is derived from an EMBL/GenBank/DDBJ whole genome shotgun (WGS) entry which is preliminary data.</text>
</comment>
<evidence type="ECO:0000313" key="4">
    <source>
        <dbReference type="Proteomes" id="UP000327468"/>
    </source>
</evidence>
<evidence type="ECO:0000256" key="1">
    <source>
        <dbReference type="SAM" id="MobiDB-lite"/>
    </source>
</evidence>
<dbReference type="CDD" id="cd08321">
    <property type="entry name" value="Pyrin_ASC-like"/>
    <property type="match status" value="1"/>
</dbReference>
<dbReference type="InterPro" id="IPR004020">
    <property type="entry name" value="DAPIN"/>
</dbReference>
<gene>
    <name evidence="3" type="ORF">PHYPO_G00155910</name>
</gene>
<dbReference type="PROSITE" id="PS50824">
    <property type="entry name" value="DAPIN"/>
    <property type="match status" value="1"/>
</dbReference>
<evidence type="ECO:0000259" key="2">
    <source>
        <dbReference type="PROSITE" id="PS50824"/>
    </source>
</evidence>
<sequence length="154" mass="16280">MSFIPSLLLEHLDELVQDDLDRFKMSLTRNMAQGFDPIPRSKLEKAKHHNVVDLLVDQYGPSNAAKITVQILNQIGQKKLASDLEKKLEGKGAGGPVQAAEVQGASSSSSSSSSQAGEVSQSVSAEGTSIIHAPVLSGGNYHGPVTINFTSAPK</sequence>
<dbReference type="Proteomes" id="UP000327468">
    <property type="component" value="Chromosome 26"/>
</dbReference>
<organism evidence="3 4">
    <name type="scientific">Pangasianodon hypophthalmus</name>
    <name type="common">Striped catfish</name>
    <name type="synonym">Helicophagus hypophthalmus</name>
    <dbReference type="NCBI Taxonomy" id="310915"/>
    <lineage>
        <taxon>Eukaryota</taxon>
        <taxon>Metazoa</taxon>
        <taxon>Chordata</taxon>
        <taxon>Craniata</taxon>
        <taxon>Vertebrata</taxon>
        <taxon>Euteleostomi</taxon>
        <taxon>Actinopterygii</taxon>
        <taxon>Neopterygii</taxon>
        <taxon>Teleostei</taxon>
        <taxon>Ostariophysi</taxon>
        <taxon>Siluriformes</taxon>
        <taxon>Pangasiidae</taxon>
        <taxon>Pangasianodon</taxon>
    </lineage>
</organism>
<proteinExistence type="predicted"/>